<feature type="transmembrane region" description="Helical" evidence="2">
    <location>
        <begin position="27"/>
        <end position="44"/>
    </location>
</feature>
<evidence type="ECO:0000256" key="2">
    <source>
        <dbReference type="SAM" id="Phobius"/>
    </source>
</evidence>
<proteinExistence type="predicted"/>
<keyword evidence="2" id="KW-1133">Transmembrane helix</keyword>
<feature type="transmembrane region" description="Helical" evidence="2">
    <location>
        <begin position="50"/>
        <end position="72"/>
    </location>
</feature>
<keyword evidence="4" id="KW-1185">Reference proteome</keyword>
<protein>
    <submittedName>
        <fullName evidence="3">Uncharacterized protein</fullName>
    </submittedName>
</protein>
<gene>
    <name evidence="3" type="ORF">HS088_TW15G00705</name>
</gene>
<organism evidence="3 4">
    <name type="scientific">Tripterygium wilfordii</name>
    <name type="common">Thunder God vine</name>
    <dbReference type="NCBI Taxonomy" id="458696"/>
    <lineage>
        <taxon>Eukaryota</taxon>
        <taxon>Viridiplantae</taxon>
        <taxon>Streptophyta</taxon>
        <taxon>Embryophyta</taxon>
        <taxon>Tracheophyta</taxon>
        <taxon>Spermatophyta</taxon>
        <taxon>Magnoliopsida</taxon>
        <taxon>eudicotyledons</taxon>
        <taxon>Gunneridae</taxon>
        <taxon>Pentapetalae</taxon>
        <taxon>rosids</taxon>
        <taxon>fabids</taxon>
        <taxon>Celastrales</taxon>
        <taxon>Celastraceae</taxon>
        <taxon>Tripterygium</taxon>
    </lineage>
</organism>
<dbReference type="PANTHER" id="PTHR33870:SF4">
    <property type="entry name" value="CARDIOMYOPATHY-ASSOCIATED PROTEIN"/>
    <property type="match status" value="1"/>
</dbReference>
<evidence type="ECO:0000313" key="4">
    <source>
        <dbReference type="Proteomes" id="UP000593562"/>
    </source>
</evidence>
<keyword evidence="2" id="KW-0472">Membrane</keyword>
<feature type="compositionally biased region" description="Acidic residues" evidence="1">
    <location>
        <begin position="321"/>
        <end position="345"/>
    </location>
</feature>
<keyword evidence="2" id="KW-0812">Transmembrane</keyword>
<feature type="region of interest" description="Disordered" evidence="1">
    <location>
        <begin position="231"/>
        <end position="275"/>
    </location>
</feature>
<dbReference type="AlphaFoldDB" id="A0A7J7CM97"/>
<feature type="region of interest" description="Disordered" evidence="1">
    <location>
        <begin position="299"/>
        <end position="371"/>
    </location>
</feature>
<comment type="caution">
    <text evidence="3">The sequence shown here is derived from an EMBL/GenBank/DDBJ whole genome shotgun (WGS) entry which is preliminary data.</text>
</comment>
<accession>A0A7J7CM97</accession>
<dbReference type="Proteomes" id="UP000593562">
    <property type="component" value="Unassembled WGS sequence"/>
</dbReference>
<name>A0A7J7CM97_TRIWF</name>
<evidence type="ECO:0000313" key="3">
    <source>
        <dbReference type="EMBL" id="KAF5735205.1"/>
    </source>
</evidence>
<feature type="region of interest" description="Disordered" evidence="1">
    <location>
        <begin position="422"/>
        <end position="465"/>
    </location>
</feature>
<feature type="compositionally biased region" description="Acidic residues" evidence="1">
    <location>
        <begin position="250"/>
        <end position="266"/>
    </location>
</feature>
<feature type="compositionally biased region" description="Basic and acidic residues" evidence="1">
    <location>
        <begin position="299"/>
        <end position="320"/>
    </location>
</feature>
<dbReference type="InParanoid" id="A0A7J7CM97"/>
<sequence>MGVDAMEIGVRMRRFLAISIRRSYKSVCNHPFLVGVVSFLLFLYRSFPFLFSLLVSASPVLVCTAVLLGVLLSFGQSNIPEIEEEEEEEKFSHEIASLKARVIGEGGVVIRDESLVVERFNGEKGDIVEKSDEETSPLYSRLDNVEQDDGSVDSTQLINKGSREMQLEMPTTIEAEGEFSDLLKNRGSQLEAQMVESMLTDRDDLEHHYSLIANMKDENIDIEDDRFVGESSAAHMEDQWESSLKQTKDDNEEDANYDDEEDDDYGSDGAESSSPYASMEDIIPLLAELHPLLDEEATPRAHLSHDGSDAASERSHKSDESSEESEVMEHQAEEEDGEDEMEEAAEEGKEDGSKSAIKWTQDDQKNLMDLGTSELERNERLENLIARRRARKKLRVMAEKNLIDLESDDLPLSIPPIATTRRNPFDIPYDPYDDVPGSAPSILLPRRNPFDLPYDSGEEKPDLKEGSFQQEFTSMQPRESLFRRHESFSVGPSLLGGLRQERQDFKWRPYFVPERFATDGVGYPSFQRQLSEVSESKTSTSLPDTESVSSAIEDEGKKNNEHYFSQETNAISNMDHASVQVEHGSQSSGVDSVDIDQIEGIDVLHDIEEITLGDVESHHEMGSSLSEAERLDTSIGELLSHHEVDLSLPETGKPAITVNVDTSENLLNTGAI</sequence>
<feature type="compositionally biased region" description="Polar residues" evidence="1">
    <location>
        <begin position="532"/>
        <end position="550"/>
    </location>
</feature>
<reference evidence="3 4" key="1">
    <citation type="journal article" date="2020" name="Nat. Commun.">
        <title>Genome of Tripterygium wilfordii and identification of cytochrome P450 involved in triptolide biosynthesis.</title>
        <authorList>
            <person name="Tu L."/>
            <person name="Su P."/>
            <person name="Zhang Z."/>
            <person name="Gao L."/>
            <person name="Wang J."/>
            <person name="Hu T."/>
            <person name="Zhou J."/>
            <person name="Zhang Y."/>
            <person name="Zhao Y."/>
            <person name="Liu Y."/>
            <person name="Song Y."/>
            <person name="Tong Y."/>
            <person name="Lu Y."/>
            <person name="Yang J."/>
            <person name="Xu C."/>
            <person name="Jia M."/>
            <person name="Peters R.J."/>
            <person name="Huang L."/>
            <person name="Gao W."/>
        </authorList>
    </citation>
    <scope>NUCLEOTIDE SEQUENCE [LARGE SCALE GENOMIC DNA]</scope>
    <source>
        <strain evidence="4">cv. XIE 37</strain>
        <tissue evidence="3">Leaf</tissue>
    </source>
</reference>
<feature type="region of interest" description="Disordered" evidence="1">
    <location>
        <begin position="532"/>
        <end position="552"/>
    </location>
</feature>
<evidence type="ECO:0000256" key="1">
    <source>
        <dbReference type="SAM" id="MobiDB-lite"/>
    </source>
</evidence>
<dbReference type="PANTHER" id="PTHR33870">
    <property type="entry name" value="CARDIOMYOPATHY-ASSOCIATED PROTEIN"/>
    <property type="match status" value="1"/>
</dbReference>
<dbReference type="EMBL" id="JAAARO010000015">
    <property type="protein sequence ID" value="KAF5735205.1"/>
    <property type="molecule type" value="Genomic_DNA"/>
</dbReference>